<dbReference type="EMBL" id="VSRR010000606">
    <property type="protein sequence ID" value="MPC17609.1"/>
    <property type="molecule type" value="Genomic_DNA"/>
</dbReference>
<dbReference type="AlphaFoldDB" id="A0A5B7D8I6"/>
<accession>A0A5B7D8I6</accession>
<keyword evidence="2" id="KW-1185">Reference proteome</keyword>
<sequence>MWSDPPIKADGDVAMFSTRYLTGMRQAWHSTAAMFSAPLNSRLTAFGDGPMDRGGGARYYVYCSRNTRAARQTPNKRIYFCELFYQS</sequence>
<organism evidence="1 2">
    <name type="scientific">Portunus trituberculatus</name>
    <name type="common">Swimming crab</name>
    <name type="synonym">Neptunus trituberculatus</name>
    <dbReference type="NCBI Taxonomy" id="210409"/>
    <lineage>
        <taxon>Eukaryota</taxon>
        <taxon>Metazoa</taxon>
        <taxon>Ecdysozoa</taxon>
        <taxon>Arthropoda</taxon>
        <taxon>Crustacea</taxon>
        <taxon>Multicrustacea</taxon>
        <taxon>Malacostraca</taxon>
        <taxon>Eumalacostraca</taxon>
        <taxon>Eucarida</taxon>
        <taxon>Decapoda</taxon>
        <taxon>Pleocyemata</taxon>
        <taxon>Brachyura</taxon>
        <taxon>Eubrachyura</taxon>
        <taxon>Portunoidea</taxon>
        <taxon>Portunidae</taxon>
        <taxon>Portuninae</taxon>
        <taxon>Portunus</taxon>
    </lineage>
</organism>
<name>A0A5B7D8I6_PORTR</name>
<comment type="caution">
    <text evidence="1">The sequence shown here is derived from an EMBL/GenBank/DDBJ whole genome shotgun (WGS) entry which is preliminary data.</text>
</comment>
<evidence type="ECO:0000313" key="1">
    <source>
        <dbReference type="EMBL" id="MPC17609.1"/>
    </source>
</evidence>
<reference evidence="1 2" key="1">
    <citation type="submission" date="2019-05" db="EMBL/GenBank/DDBJ databases">
        <title>Another draft genome of Portunus trituberculatus and its Hox gene families provides insights of decapod evolution.</title>
        <authorList>
            <person name="Jeong J.-H."/>
            <person name="Song I."/>
            <person name="Kim S."/>
            <person name="Choi T."/>
            <person name="Kim D."/>
            <person name="Ryu S."/>
            <person name="Kim W."/>
        </authorList>
    </citation>
    <scope>NUCLEOTIDE SEQUENCE [LARGE SCALE GENOMIC DNA]</scope>
    <source>
        <tissue evidence="1">Muscle</tissue>
    </source>
</reference>
<protein>
    <submittedName>
        <fullName evidence="1">Uncharacterized protein</fullName>
    </submittedName>
</protein>
<gene>
    <name evidence="1" type="ORF">E2C01_010472</name>
</gene>
<proteinExistence type="predicted"/>
<dbReference type="Proteomes" id="UP000324222">
    <property type="component" value="Unassembled WGS sequence"/>
</dbReference>
<evidence type="ECO:0000313" key="2">
    <source>
        <dbReference type="Proteomes" id="UP000324222"/>
    </source>
</evidence>